<accession>A0A5N5T8M6</accession>
<proteinExistence type="predicted"/>
<evidence type="ECO:0000313" key="2">
    <source>
        <dbReference type="EMBL" id="KAB7502637.1"/>
    </source>
</evidence>
<dbReference type="OrthoDB" id="10467714at2759"/>
<keyword evidence="3" id="KW-1185">Reference proteome</keyword>
<dbReference type="EMBL" id="SEYY01007085">
    <property type="protein sequence ID" value="KAB7502637.1"/>
    <property type="molecule type" value="Genomic_DNA"/>
</dbReference>
<feature type="compositionally biased region" description="Low complexity" evidence="1">
    <location>
        <begin position="12"/>
        <end position="24"/>
    </location>
</feature>
<name>A0A5N5T8M6_9CRUS</name>
<sequence length="68" mass="7651">MNFSGVEEEEGTITLTGGKTTTTTTEDEVDGQVVEMDIDMVLIQDNGANKPERWLPIWYKLNDKSNMN</sequence>
<organism evidence="2 3">
    <name type="scientific">Armadillidium nasatum</name>
    <dbReference type="NCBI Taxonomy" id="96803"/>
    <lineage>
        <taxon>Eukaryota</taxon>
        <taxon>Metazoa</taxon>
        <taxon>Ecdysozoa</taxon>
        <taxon>Arthropoda</taxon>
        <taxon>Crustacea</taxon>
        <taxon>Multicrustacea</taxon>
        <taxon>Malacostraca</taxon>
        <taxon>Eumalacostraca</taxon>
        <taxon>Peracarida</taxon>
        <taxon>Isopoda</taxon>
        <taxon>Oniscidea</taxon>
        <taxon>Crinocheta</taxon>
        <taxon>Armadillidiidae</taxon>
        <taxon>Armadillidium</taxon>
    </lineage>
</organism>
<feature type="region of interest" description="Disordered" evidence="1">
    <location>
        <begin position="1"/>
        <end position="29"/>
    </location>
</feature>
<gene>
    <name evidence="2" type="ORF">Anas_12178</name>
</gene>
<evidence type="ECO:0000313" key="3">
    <source>
        <dbReference type="Proteomes" id="UP000326759"/>
    </source>
</evidence>
<dbReference type="Proteomes" id="UP000326759">
    <property type="component" value="Unassembled WGS sequence"/>
</dbReference>
<feature type="compositionally biased region" description="Acidic residues" evidence="1">
    <location>
        <begin position="1"/>
        <end position="11"/>
    </location>
</feature>
<evidence type="ECO:0000256" key="1">
    <source>
        <dbReference type="SAM" id="MobiDB-lite"/>
    </source>
</evidence>
<reference evidence="2 3" key="1">
    <citation type="journal article" date="2019" name="PLoS Biol.">
        <title>Sex chromosomes control vertical transmission of feminizing Wolbachia symbionts in an isopod.</title>
        <authorList>
            <person name="Becking T."/>
            <person name="Chebbi M.A."/>
            <person name="Giraud I."/>
            <person name="Moumen B."/>
            <person name="Laverre T."/>
            <person name="Caubet Y."/>
            <person name="Peccoud J."/>
            <person name="Gilbert C."/>
            <person name="Cordaux R."/>
        </authorList>
    </citation>
    <scope>NUCLEOTIDE SEQUENCE [LARGE SCALE GENOMIC DNA]</scope>
    <source>
        <strain evidence="2">ANa2</strain>
        <tissue evidence="2">Whole body excluding digestive tract and cuticle</tissue>
    </source>
</reference>
<comment type="caution">
    <text evidence="2">The sequence shown here is derived from an EMBL/GenBank/DDBJ whole genome shotgun (WGS) entry which is preliminary data.</text>
</comment>
<protein>
    <submittedName>
        <fullName evidence="2">Uncharacterized protein</fullName>
    </submittedName>
</protein>
<dbReference type="AlphaFoldDB" id="A0A5N5T8M6"/>